<sequence length="325" mass="34988">MEETGRTAEECREKTGTVHAVCISKARGTEKEAVPEGHFLVNFGIEGDAHGGNWHRQVSLLSYDKVEEFNSRGAGVKDGAFGENLVVEGIDFRSLPVGTRLYAGDVVLEMTQIGKECHSHCAIYKRMGECIMPREGVFAKVIQEGVIRPGDTMRVEAPAPDRPFTAAVITLSDKGAKGERKDESGPAAAEMLKAAGYEVVETLLLPDDAERLKTQLIRLADSRQVDLILTSGGTGFSLRDQTPEATMAVADRNAPGIAEAIRSQSMAVTNRAMLSRGVSVIRKKTLIVNLPGSPKAVRESLGFILDSLDHGLAILRGSASECARQ</sequence>
<dbReference type="GO" id="GO:0006777">
    <property type="term" value="P:Mo-molybdopterin cofactor biosynthetic process"/>
    <property type="evidence" value="ECO:0007669"/>
    <property type="project" value="UniProtKB-KW"/>
</dbReference>
<dbReference type="PANTHER" id="PTHR43764">
    <property type="entry name" value="MOLYBDENUM COFACTOR BIOSYNTHESIS"/>
    <property type="match status" value="1"/>
</dbReference>
<evidence type="ECO:0000259" key="3">
    <source>
        <dbReference type="PROSITE" id="PS51340"/>
    </source>
</evidence>
<dbReference type="Pfam" id="PF03473">
    <property type="entry name" value="MOSC"/>
    <property type="match status" value="1"/>
</dbReference>
<gene>
    <name evidence="4" type="ORF">H9704_06250</name>
</gene>
<feature type="domain" description="MOSC" evidence="3">
    <location>
        <begin position="32"/>
        <end position="156"/>
    </location>
</feature>
<dbReference type="InterPro" id="IPR011037">
    <property type="entry name" value="Pyrv_Knase-like_insert_dom_sf"/>
</dbReference>
<evidence type="ECO:0000256" key="2">
    <source>
        <dbReference type="ARBA" id="ARBA00023150"/>
    </source>
</evidence>
<dbReference type="CDD" id="cd00886">
    <property type="entry name" value="MogA_MoaB"/>
    <property type="match status" value="1"/>
</dbReference>
<dbReference type="EMBL" id="DWWT01000026">
    <property type="protein sequence ID" value="HJC05741.1"/>
    <property type="molecule type" value="Genomic_DNA"/>
</dbReference>
<evidence type="ECO:0000256" key="1">
    <source>
        <dbReference type="ARBA" id="ARBA00005046"/>
    </source>
</evidence>
<dbReference type="NCBIfam" id="TIGR00177">
    <property type="entry name" value="molyb_syn"/>
    <property type="match status" value="1"/>
</dbReference>
<evidence type="ECO:0000313" key="4">
    <source>
        <dbReference type="EMBL" id="HJC05741.1"/>
    </source>
</evidence>
<dbReference type="InterPro" id="IPR005302">
    <property type="entry name" value="MoCF_Sase_C"/>
</dbReference>
<dbReference type="SMART" id="SM00852">
    <property type="entry name" value="MoCF_biosynth"/>
    <property type="match status" value="1"/>
</dbReference>
<dbReference type="GO" id="GO:0030151">
    <property type="term" value="F:molybdenum ion binding"/>
    <property type="evidence" value="ECO:0007669"/>
    <property type="project" value="InterPro"/>
</dbReference>
<dbReference type="Gene3D" id="2.40.33.20">
    <property type="entry name" value="PK beta-barrel domain-like"/>
    <property type="match status" value="1"/>
</dbReference>
<dbReference type="InterPro" id="IPR036425">
    <property type="entry name" value="MoaB/Mog-like_dom_sf"/>
</dbReference>
<dbReference type="PROSITE" id="PS51340">
    <property type="entry name" value="MOSC"/>
    <property type="match status" value="1"/>
</dbReference>
<dbReference type="GO" id="GO:0030170">
    <property type="term" value="F:pyridoxal phosphate binding"/>
    <property type="evidence" value="ECO:0007669"/>
    <property type="project" value="InterPro"/>
</dbReference>
<dbReference type="SUPFAM" id="SSF53218">
    <property type="entry name" value="Molybdenum cofactor biosynthesis proteins"/>
    <property type="match status" value="1"/>
</dbReference>
<dbReference type="InterPro" id="IPR001453">
    <property type="entry name" value="MoaB/Mog_dom"/>
</dbReference>
<comment type="pathway">
    <text evidence="1">Cofactor biosynthesis; molybdopterin biosynthesis.</text>
</comment>
<dbReference type="SUPFAM" id="SSF50800">
    <property type="entry name" value="PK beta-barrel domain-like"/>
    <property type="match status" value="1"/>
</dbReference>
<dbReference type="AlphaFoldDB" id="A0A9D2N185"/>
<dbReference type="GO" id="GO:0003824">
    <property type="term" value="F:catalytic activity"/>
    <property type="evidence" value="ECO:0007669"/>
    <property type="project" value="InterPro"/>
</dbReference>
<comment type="caution">
    <text evidence="4">The sequence shown here is derived from an EMBL/GenBank/DDBJ whole genome shotgun (WGS) entry which is preliminary data.</text>
</comment>
<dbReference type="InterPro" id="IPR051920">
    <property type="entry name" value="MPT_Adenylyltrnsfr/MoaC-Rel"/>
</dbReference>
<reference evidence="4" key="2">
    <citation type="submission" date="2021-04" db="EMBL/GenBank/DDBJ databases">
        <authorList>
            <person name="Gilroy R."/>
        </authorList>
    </citation>
    <scope>NUCLEOTIDE SEQUENCE</scope>
    <source>
        <strain evidence="4">CHK180-15479</strain>
    </source>
</reference>
<dbReference type="PANTHER" id="PTHR43764:SF1">
    <property type="entry name" value="MOLYBDOPTERIN MOLYBDOTRANSFERASE"/>
    <property type="match status" value="1"/>
</dbReference>
<dbReference type="Gene3D" id="3.40.980.10">
    <property type="entry name" value="MoaB/Mog-like domain"/>
    <property type="match status" value="1"/>
</dbReference>
<name>A0A9D2N185_9FIRM</name>
<organism evidence="4 5">
    <name type="scientific">Candidatus Enterocloster excrementipullorum</name>
    <dbReference type="NCBI Taxonomy" id="2838559"/>
    <lineage>
        <taxon>Bacteria</taxon>
        <taxon>Bacillati</taxon>
        <taxon>Bacillota</taxon>
        <taxon>Clostridia</taxon>
        <taxon>Lachnospirales</taxon>
        <taxon>Lachnospiraceae</taxon>
        <taxon>Enterocloster</taxon>
    </lineage>
</organism>
<dbReference type="Pfam" id="PF00994">
    <property type="entry name" value="MoCF_biosynth"/>
    <property type="match status" value="1"/>
</dbReference>
<dbReference type="Proteomes" id="UP000823910">
    <property type="component" value="Unassembled WGS sequence"/>
</dbReference>
<reference evidence="4" key="1">
    <citation type="journal article" date="2021" name="PeerJ">
        <title>Extensive microbial diversity within the chicken gut microbiome revealed by metagenomics and culture.</title>
        <authorList>
            <person name="Gilroy R."/>
            <person name="Ravi A."/>
            <person name="Getino M."/>
            <person name="Pursley I."/>
            <person name="Horton D.L."/>
            <person name="Alikhan N.F."/>
            <person name="Baker D."/>
            <person name="Gharbi K."/>
            <person name="Hall N."/>
            <person name="Watson M."/>
            <person name="Adriaenssens E.M."/>
            <person name="Foster-Nyarko E."/>
            <person name="Jarju S."/>
            <person name="Secka A."/>
            <person name="Antonio M."/>
            <person name="Oren A."/>
            <person name="Chaudhuri R.R."/>
            <person name="La Ragione R."/>
            <person name="Hildebrand F."/>
            <person name="Pallen M.J."/>
        </authorList>
    </citation>
    <scope>NUCLEOTIDE SEQUENCE</scope>
    <source>
        <strain evidence="4">CHK180-15479</strain>
    </source>
</reference>
<protein>
    <submittedName>
        <fullName evidence="4">MOSC domain-containing protein</fullName>
    </submittedName>
</protein>
<proteinExistence type="predicted"/>
<accession>A0A9D2N185</accession>
<evidence type="ECO:0000313" key="5">
    <source>
        <dbReference type="Proteomes" id="UP000823910"/>
    </source>
</evidence>
<keyword evidence="2" id="KW-0501">Molybdenum cofactor biosynthesis</keyword>